<feature type="transmembrane region" description="Helical" evidence="1">
    <location>
        <begin position="141"/>
        <end position="163"/>
    </location>
</feature>
<feature type="transmembrane region" description="Helical" evidence="1">
    <location>
        <begin position="45"/>
        <end position="68"/>
    </location>
</feature>
<dbReference type="AlphaFoldDB" id="A0A7C4NRZ1"/>
<dbReference type="EMBL" id="DTCK01000040">
    <property type="protein sequence ID" value="HGQ36304.1"/>
    <property type="molecule type" value="Genomic_DNA"/>
</dbReference>
<dbReference type="InterPro" id="IPR036259">
    <property type="entry name" value="MFS_trans_sf"/>
</dbReference>
<sequence>MSSEWYRYVDIWAKHSIFYSFTFTLTSTLYQAYAIRVLGFDVSDLGNTVFISLAAIALGNFVAVPLLYRYRRKRVNIWKIFTTINIISWALIGFSDLLPRYTLPIFLAIAQFAGAIGGLAYSDTIADLIPKEKSIAVFSRVNVYTVTASLLSLITTLAIFTSLGSTLNSYRVCYTVSLISALVSSILLWMMKDLTTKPNQVISLKTLFNTYEDVTQDGKCRDYIISIVSFTFYVNLPGALWNYYIIKVFNGNELWISIKAIASTFAVALGNYVLNNVSHKLNPKKTIEYSAVFISLVPILFILSPTLERQVLMEIYSGLSWAGFNLMTNIYNLYLVGENRIYLVSMLGILNNLGASIASRVGSAIASLGLIAMQSVFVVSWLGRLAVYFYMKKRLPSI</sequence>
<dbReference type="InterPro" id="IPR052528">
    <property type="entry name" value="Sugar_transport-like"/>
</dbReference>
<feature type="transmembrane region" description="Helical" evidence="1">
    <location>
        <begin position="256"/>
        <end position="274"/>
    </location>
</feature>
<feature type="transmembrane region" description="Helical" evidence="1">
    <location>
        <begin position="364"/>
        <end position="390"/>
    </location>
</feature>
<feature type="transmembrane region" description="Helical" evidence="1">
    <location>
        <begin position="286"/>
        <end position="303"/>
    </location>
</feature>
<evidence type="ECO:0000256" key="1">
    <source>
        <dbReference type="SAM" id="Phobius"/>
    </source>
</evidence>
<feature type="transmembrane region" description="Helical" evidence="1">
    <location>
        <begin position="101"/>
        <end position="121"/>
    </location>
</feature>
<feature type="transmembrane region" description="Helical" evidence="1">
    <location>
        <begin position="169"/>
        <end position="190"/>
    </location>
</feature>
<dbReference type="InterPro" id="IPR011701">
    <property type="entry name" value="MFS"/>
</dbReference>
<keyword evidence="1" id="KW-1133">Transmembrane helix</keyword>
<dbReference type="GO" id="GO:0022857">
    <property type="term" value="F:transmembrane transporter activity"/>
    <property type="evidence" value="ECO:0007669"/>
    <property type="project" value="InterPro"/>
</dbReference>
<feature type="transmembrane region" description="Helical" evidence="1">
    <location>
        <begin position="315"/>
        <end position="334"/>
    </location>
</feature>
<keyword evidence="1" id="KW-0472">Membrane</keyword>
<evidence type="ECO:0000313" key="2">
    <source>
        <dbReference type="EMBL" id="HGQ36304.1"/>
    </source>
</evidence>
<keyword evidence="1" id="KW-0812">Transmembrane</keyword>
<feature type="transmembrane region" description="Helical" evidence="1">
    <location>
        <begin position="12"/>
        <end position="33"/>
    </location>
</feature>
<accession>A0A7C4NRZ1</accession>
<evidence type="ECO:0000313" key="3">
    <source>
        <dbReference type="EMBL" id="HGQ63632.1"/>
    </source>
</evidence>
<protein>
    <submittedName>
        <fullName evidence="3">Permease</fullName>
    </submittedName>
</protein>
<dbReference type="SUPFAM" id="SSF103473">
    <property type="entry name" value="MFS general substrate transporter"/>
    <property type="match status" value="1"/>
</dbReference>
<organism evidence="3">
    <name type="scientific">Ignisphaera aggregans</name>
    <dbReference type="NCBI Taxonomy" id="334771"/>
    <lineage>
        <taxon>Archaea</taxon>
        <taxon>Thermoproteota</taxon>
        <taxon>Thermoprotei</taxon>
        <taxon>Desulfurococcales</taxon>
        <taxon>Desulfurococcaceae</taxon>
        <taxon>Ignisphaera</taxon>
    </lineage>
</organism>
<feature type="transmembrane region" description="Helical" evidence="1">
    <location>
        <begin position="223"/>
        <end position="244"/>
    </location>
</feature>
<comment type="caution">
    <text evidence="3">The sequence shown here is derived from an EMBL/GenBank/DDBJ whole genome shotgun (WGS) entry which is preliminary data.</text>
</comment>
<name>A0A7C4NRZ1_9CREN</name>
<reference evidence="3" key="1">
    <citation type="journal article" date="2020" name="mSystems">
        <title>Genome- and Community-Level Interaction Insights into Carbon Utilization and Element Cycling Functions of Hydrothermarchaeota in Hydrothermal Sediment.</title>
        <authorList>
            <person name="Zhou Z."/>
            <person name="Liu Y."/>
            <person name="Xu W."/>
            <person name="Pan J."/>
            <person name="Luo Z.H."/>
            <person name="Li M."/>
        </authorList>
    </citation>
    <scope>NUCLEOTIDE SEQUENCE [LARGE SCALE GENOMIC DNA]</scope>
    <source>
        <strain evidence="3">SpSt-637</strain>
        <strain evidence="2">SpSt-667</strain>
    </source>
</reference>
<feature type="transmembrane region" description="Helical" evidence="1">
    <location>
        <begin position="75"/>
        <end position="95"/>
    </location>
</feature>
<dbReference type="EMBL" id="DTBD01000002">
    <property type="protein sequence ID" value="HGQ63632.1"/>
    <property type="molecule type" value="Genomic_DNA"/>
</dbReference>
<proteinExistence type="predicted"/>
<feature type="transmembrane region" description="Helical" evidence="1">
    <location>
        <begin position="341"/>
        <end position="358"/>
    </location>
</feature>
<dbReference type="Gene3D" id="1.20.1250.20">
    <property type="entry name" value="MFS general substrate transporter like domains"/>
    <property type="match status" value="1"/>
</dbReference>
<dbReference type="PANTHER" id="PTHR23526:SF2">
    <property type="entry name" value="MAJOR FACILITATOR SUPERFAMILY (MFS) PROFILE DOMAIN-CONTAINING PROTEIN"/>
    <property type="match status" value="1"/>
</dbReference>
<dbReference type="PANTHER" id="PTHR23526">
    <property type="entry name" value="INTEGRAL MEMBRANE TRANSPORT PROTEIN-RELATED"/>
    <property type="match status" value="1"/>
</dbReference>
<gene>
    <name evidence="3" type="ORF">ENU08_00055</name>
    <name evidence="2" type="ORF">ENU41_06480</name>
</gene>
<dbReference type="Pfam" id="PF07690">
    <property type="entry name" value="MFS_1"/>
    <property type="match status" value="1"/>
</dbReference>